<sequence length="790" mass="85882">MADIKVLEAQQWVNATYGAVPGYVRCPEDGRTAWSTMFSLTRALQHELGITSLSDSFGPTTLSLLAQRGDVGPGYSKPNIVRIVQHALFCKGYWGGTVNGVYGQQTLTAVAQLKSDMGLGGDGTVPPKVFKALLTMDAYVLLSGGDEQVRAIQKWLNSRYLAKSTFFVIPCDGHYSRDVQKALMRALQYEFGVPEDQATGNFGPTTQEGLRTHPVSQEQSGVFVQLFSAACVFNGPVPDDTIPGNNSLPVRAVFKSTFDADLKRFVEFFQRFSSLPVTGYGDYPTWAQLLVSSGDDTRPATACDTRFHISVTRAQALRAAGYTVVGRYLDEDASSTLDKELQPGELEAIFAGGLRVFPISQYNARLLGDFTYEQGYQHALRAHARAAGYQFNRGAVIYFAVDYDATDEQIDSNIIPYFRGVQAGLASQGKWYIAGVYGSRNVCARVTDEAYARFSFVSGISWGFSGNLGFPLPANWSFNQIKEFSFVAGSDRFDLDRVVHRAGSDPGVGPEGVGGQQSPVDAYLRYIDDLYATAVRYGKGDPNLRVAEFLRYPTYVDLYSGWQNLIGDVDRDWIAYAATKGPARVNRYADPGYGVDIGVDHFGATVNAVLLRGTGSGTTADRGDFGGWGGDLATFYGEWRANGTEYASGYAFCAERLAKINVCSSFPFNDLVEDVDGYLVGTAVRAGTPINTAVRDHLTGGCLSRFRRFVDLRHGGRADNVIATARSLLGNAGDTELAALRTAAIKKTGGWDALLPGHMPDSKLDPFLQGYADTLLGLVGQENARRARLG</sequence>
<dbReference type="GO" id="GO:0016787">
    <property type="term" value="F:hydrolase activity"/>
    <property type="evidence" value="ECO:0007669"/>
    <property type="project" value="UniProtKB-KW"/>
</dbReference>
<dbReference type="RefSeq" id="WP_092782816.1">
    <property type="nucleotide sequence ID" value="NZ_FOGI01000010.1"/>
</dbReference>
<feature type="domain" description="Peptidoglycan binding-like" evidence="1">
    <location>
        <begin position="80"/>
        <end position="133"/>
    </location>
</feature>
<accession>A0A1H9WHK0</accession>
<dbReference type="SUPFAM" id="SSF51445">
    <property type="entry name" value="(Trans)glycosidases"/>
    <property type="match status" value="1"/>
</dbReference>
<evidence type="ECO:0000313" key="3">
    <source>
        <dbReference type="EMBL" id="SES32933.1"/>
    </source>
</evidence>
<protein>
    <submittedName>
        <fullName evidence="3">Peptidoglycan-binding (PGRP) domain of peptidoglycan hydrolases-containing protein</fullName>
    </submittedName>
</protein>
<dbReference type="Gene3D" id="3.20.20.80">
    <property type="entry name" value="Glycosidases"/>
    <property type="match status" value="1"/>
</dbReference>
<reference evidence="4" key="1">
    <citation type="submission" date="2016-10" db="EMBL/GenBank/DDBJ databases">
        <authorList>
            <person name="Varghese N."/>
            <person name="Submissions S."/>
        </authorList>
    </citation>
    <scope>NUCLEOTIDE SEQUENCE [LARGE SCALE GENOMIC DNA]</scope>
    <source>
        <strain evidence="4">DSM 44260</strain>
    </source>
</reference>
<proteinExistence type="predicted"/>
<dbReference type="AlphaFoldDB" id="A0A1H9WHK0"/>
<dbReference type="EMBL" id="FOGI01000010">
    <property type="protein sequence ID" value="SES32933.1"/>
    <property type="molecule type" value="Genomic_DNA"/>
</dbReference>
<dbReference type="InterPro" id="IPR017853">
    <property type="entry name" value="GH"/>
</dbReference>
<feature type="domain" description="Rv2525c-like glycoside hydrolase-like" evidence="2">
    <location>
        <begin position="315"/>
        <end position="477"/>
    </location>
</feature>
<evidence type="ECO:0000313" key="4">
    <source>
        <dbReference type="Proteomes" id="UP000199051"/>
    </source>
</evidence>
<dbReference type="STRING" id="155974.SAMN04487818_110173"/>
<dbReference type="SUPFAM" id="SSF47090">
    <property type="entry name" value="PGBD-like"/>
    <property type="match status" value="2"/>
</dbReference>
<name>A0A1H9WHK0_9PSEU</name>
<gene>
    <name evidence="3" type="ORF">SAMN04487818_110173</name>
</gene>
<dbReference type="Pfam" id="PF08924">
    <property type="entry name" value="Rv2525c_GlyHyd-like"/>
    <property type="match status" value="1"/>
</dbReference>
<evidence type="ECO:0000259" key="1">
    <source>
        <dbReference type="Pfam" id="PF01471"/>
    </source>
</evidence>
<dbReference type="Pfam" id="PF01471">
    <property type="entry name" value="PG_binding_1"/>
    <property type="match status" value="1"/>
</dbReference>
<dbReference type="InterPro" id="IPR002477">
    <property type="entry name" value="Peptidoglycan-bd-like"/>
</dbReference>
<organism evidence="3 4">
    <name type="scientific">Actinokineospora terrae</name>
    <dbReference type="NCBI Taxonomy" id="155974"/>
    <lineage>
        <taxon>Bacteria</taxon>
        <taxon>Bacillati</taxon>
        <taxon>Actinomycetota</taxon>
        <taxon>Actinomycetes</taxon>
        <taxon>Pseudonocardiales</taxon>
        <taxon>Pseudonocardiaceae</taxon>
        <taxon>Actinokineospora</taxon>
    </lineage>
</organism>
<dbReference type="Proteomes" id="UP000199051">
    <property type="component" value="Unassembled WGS sequence"/>
</dbReference>
<dbReference type="InterPro" id="IPR036366">
    <property type="entry name" value="PGBDSf"/>
</dbReference>
<dbReference type="Gene3D" id="1.10.101.10">
    <property type="entry name" value="PGBD-like superfamily/PGBD"/>
    <property type="match status" value="1"/>
</dbReference>
<evidence type="ECO:0000259" key="2">
    <source>
        <dbReference type="Pfam" id="PF08924"/>
    </source>
</evidence>
<dbReference type="InterPro" id="IPR015020">
    <property type="entry name" value="Rv2525c-like_Glyco_Hydro-like"/>
</dbReference>
<dbReference type="InterPro" id="IPR036365">
    <property type="entry name" value="PGBD-like_sf"/>
</dbReference>
<keyword evidence="4" id="KW-1185">Reference proteome</keyword>
<keyword evidence="3" id="KW-0378">Hydrolase</keyword>
<dbReference type="CDD" id="cd06418">
    <property type="entry name" value="GH25_BacA-like"/>
    <property type="match status" value="1"/>
</dbReference>